<evidence type="ECO:0000313" key="1">
    <source>
        <dbReference type="EMBL" id="QIB28072.1"/>
    </source>
</evidence>
<dbReference type="EMBL" id="CP048617">
    <property type="protein sequence ID" value="QIB28072.1"/>
    <property type="molecule type" value="Genomic_DNA"/>
</dbReference>
<dbReference type="Proteomes" id="UP000464452">
    <property type="component" value="Chromosome"/>
</dbReference>
<dbReference type="Gene3D" id="2.60.40.1120">
    <property type="entry name" value="Carboxypeptidase-like, regulatory domain"/>
    <property type="match status" value="2"/>
</dbReference>
<dbReference type="SUPFAM" id="SSF49464">
    <property type="entry name" value="Carboxypeptidase regulatory domain-like"/>
    <property type="match status" value="1"/>
</dbReference>
<dbReference type="Gene3D" id="2.60.40.10">
    <property type="entry name" value="Immunoglobulins"/>
    <property type="match status" value="1"/>
</dbReference>
<evidence type="ECO:0000313" key="2">
    <source>
        <dbReference type="Proteomes" id="UP000464452"/>
    </source>
</evidence>
<dbReference type="InterPro" id="IPR008969">
    <property type="entry name" value="CarboxyPept-like_regulatory"/>
</dbReference>
<protein>
    <submittedName>
        <fullName evidence="1">Carboxypeptidase regulatory-like domain-containing protein</fullName>
    </submittedName>
</protein>
<keyword evidence="1" id="KW-0645">Protease</keyword>
<dbReference type="Pfam" id="PF13620">
    <property type="entry name" value="CarboxypepD_reg"/>
    <property type="match status" value="1"/>
</dbReference>
<keyword evidence="1" id="KW-0121">Carboxypeptidase</keyword>
<dbReference type="KEGG" id="cazo:G3A45_12780"/>
<keyword evidence="1" id="KW-0378">Hydrolase</keyword>
<dbReference type="InterPro" id="IPR013783">
    <property type="entry name" value="Ig-like_fold"/>
</dbReference>
<gene>
    <name evidence="1" type="ORF">G3A45_12780</name>
</gene>
<accession>A0A6P1YGK2</accession>
<dbReference type="SUPFAM" id="SSF49478">
    <property type="entry name" value="Cna protein B-type domain"/>
    <property type="match status" value="2"/>
</dbReference>
<sequence length="271" mass="32109">MEKYILGQSEMKELNKENPEIRIDLYLEENKYFENALIYGHIRNDRGSPLEGVKIKFLDENGNIIGYVYSSNDGYYTYNGVKLNTKIRIEAEKNGYKLHRSCYINVKSKRIIYNIILEEETYKFTLITGHVFDECKRPIAYITVTLFKNEKLYRYTCTNKYGQFVFSSIVKGKYKLVINDSKYCSYETILDIEDLKRIYKVNISLEDRVSKTKINGTIYDENNTSIEDALVILYKIEEDKYIPIDFRFTDEFGKYEFENIPYGDYIVKAVY</sequence>
<dbReference type="GO" id="GO:0004180">
    <property type="term" value="F:carboxypeptidase activity"/>
    <property type="evidence" value="ECO:0007669"/>
    <property type="project" value="UniProtKB-KW"/>
</dbReference>
<name>A0A6P1YGK2_9FIRM</name>
<dbReference type="AlphaFoldDB" id="A0A6P1YGK2"/>
<reference evidence="1 2" key="1">
    <citation type="submission" date="2020-02" db="EMBL/GenBank/DDBJ databases">
        <title>Thermophilic hydrogen producing bacteria, Caloranaerobacter azorensis.</title>
        <authorList>
            <person name="Baek K."/>
        </authorList>
    </citation>
    <scope>NUCLEOTIDE SEQUENCE [LARGE SCALE GENOMIC DNA]</scope>
    <source>
        <strain evidence="1 2">T3-1</strain>
    </source>
</reference>
<proteinExistence type="predicted"/>
<dbReference type="RefSeq" id="WP_163236040.1">
    <property type="nucleotide sequence ID" value="NZ_CP048617.1"/>
</dbReference>
<organism evidence="1 2">
    <name type="scientific">Caloranaerobacter azorensis</name>
    <dbReference type="NCBI Taxonomy" id="116090"/>
    <lineage>
        <taxon>Bacteria</taxon>
        <taxon>Bacillati</taxon>
        <taxon>Bacillota</taxon>
        <taxon>Tissierellia</taxon>
        <taxon>Tissierellales</taxon>
        <taxon>Thermohalobacteraceae</taxon>
        <taxon>Caloranaerobacter</taxon>
    </lineage>
</organism>